<comment type="subcellular location">
    <subcellularLocation>
        <location evidence="8">Cell membrane</location>
        <topology evidence="8">Multi-pass membrane protein</topology>
    </subcellularLocation>
    <subcellularLocation>
        <location evidence="1">Endomembrane system</location>
        <topology evidence="1">Multi-pass membrane protein</topology>
    </subcellularLocation>
</comment>
<protein>
    <recommendedName>
        <fullName evidence="8">Nickel/cobalt efflux system</fullName>
    </recommendedName>
</protein>
<evidence type="ECO:0000313" key="11">
    <source>
        <dbReference type="Proteomes" id="UP000019489"/>
    </source>
</evidence>
<dbReference type="PANTHER" id="PTHR31611:SF0">
    <property type="entry name" value="HIGH-AFFINITY NICKEL TRANSPORT PROTEIN NIC1"/>
    <property type="match status" value="1"/>
</dbReference>
<dbReference type="GO" id="GO:0015099">
    <property type="term" value="F:nickel cation transmembrane transporter activity"/>
    <property type="evidence" value="ECO:0007669"/>
    <property type="project" value="UniProtKB-UniRule"/>
</dbReference>
<dbReference type="STRING" id="1386089.N865_05985"/>
<evidence type="ECO:0000256" key="6">
    <source>
        <dbReference type="ARBA" id="ARBA00022989"/>
    </source>
</evidence>
<evidence type="ECO:0000256" key="5">
    <source>
        <dbReference type="ARBA" id="ARBA00022692"/>
    </source>
</evidence>
<feature type="transmembrane region" description="Helical" evidence="8">
    <location>
        <begin position="237"/>
        <end position="261"/>
    </location>
</feature>
<feature type="transmembrane region" description="Helical" evidence="8">
    <location>
        <begin position="267"/>
        <end position="286"/>
    </location>
</feature>
<dbReference type="PATRIC" id="fig|1386089.3.peg.1322"/>
<feature type="transmembrane region" description="Helical" evidence="8">
    <location>
        <begin position="166"/>
        <end position="191"/>
    </location>
</feature>
<keyword evidence="11" id="KW-1185">Reference proteome</keyword>
<feature type="compositionally biased region" description="Basic residues" evidence="9">
    <location>
        <begin position="457"/>
        <end position="467"/>
    </location>
</feature>
<evidence type="ECO:0000256" key="9">
    <source>
        <dbReference type="SAM" id="MobiDB-lite"/>
    </source>
</evidence>
<feature type="compositionally biased region" description="Gly residues" evidence="9">
    <location>
        <begin position="436"/>
        <end position="449"/>
    </location>
</feature>
<evidence type="ECO:0000256" key="2">
    <source>
        <dbReference type="ARBA" id="ARBA00010892"/>
    </source>
</evidence>
<keyword evidence="5 8" id="KW-0812">Transmembrane</keyword>
<dbReference type="GO" id="GO:0005886">
    <property type="term" value="C:plasma membrane"/>
    <property type="evidence" value="ECO:0007669"/>
    <property type="project" value="UniProtKB-SubCell"/>
</dbReference>
<feature type="transmembrane region" description="Helical" evidence="8">
    <location>
        <begin position="354"/>
        <end position="374"/>
    </location>
</feature>
<proteinExistence type="inferred from homology"/>
<accession>W9GBX7</accession>
<reference evidence="10 11" key="1">
    <citation type="submission" date="2013-08" db="EMBL/GenBank/DDBJ databases">
        <title>Intrasporangium oryzae NRRL B-24470.</title>
        <authorList>
            <person name="Liu H."/>
            <person name="Wang G."/>
        </authorList>
    </citation>
    <scope>NUCLEOTIDE SEQUENCE [LARGE SCALE GENOMIC DNA]</scope>
    <source>
        <strain evidence="10 11">NRRL B-24470</strain>
    </source>
</reference>
<evidence type="ECO:0000256" key="7">
    <source>
        <dbReference type="ARBA" id="ARBA00023136"/>
    </source>
</evidence>
<evidence type="ECO:0000256" key="4">
    <source>
        <dbReference type="ARBA" id="ARBA00022596"/>
    </source>
</evidence>
<dbReference type="Proteomes" id="UP000019489">
    <property type="component" value="Unassembled WGS sequence"/>
</dbReference>
<feature type="transmembrane region" description="Helical" evidence="8">
    <location>
        <begin position="34"/>
        <end position="57"/>
    </location>
</feature>
<feature type="transmembrane region" description="Helical" evidence="8">
    <location>
        <begin position="307"/>
        <end position="334"/>
    </location>
</feature>
<comment type="similarity">
    <text evidence="2 8">Belongs to the NiCoT transporter (TC 2.A.52) family.</text>
</comment>
<comment type="caution">
    <text evidence="10">The sequence shown here is derived from an EMBL/GenBank/DDBJ whole genome shotgun (WGS) entry which is preliminary data.</text>
</comment>
<dbReference type="eggNOG" id="COG3376">
    <property type="taxonomic scope" value="Bacteria"/>
</dbReference>
<keyword evidence="6 8" id="KW-1133">Transmembrane helix</keyword>
<dbReference type="GO" id="GO:0012505">
    <property type="term" value="C:endomembrane system"/>
    <property type="evidence" value="ECO:0007669"/>
    <property type="project" value="UniProtKB-SubCell"/>
</dbReference>
<evidence type="ECO:0000256" key="3">
    <source>
        <dbReference type="ARBA" id="ARBA00022448"/>
    </source>
</evidence>
<gene>
    <name evidence="10" type="ORF">N865_05985</name>
</gene>
<dbReference type="InterPro" id="IPR011541">
    <property type="entry name" value="Ni/Co_transpt_high_affinity"/>
</dbReference>
<evidence type="ECO:0000256" key="1">
    <source>
        <dbReference type="ARBA" id="ARBA00004127"/>
    </source>
</evidence>
<sequence length="467" mass="49314">MSQRATTAVDTPPLARKPLRAFARSLTRAERRGLGRMATSILVLHLVGFGLLFGLVAPRHFRLGDGHHFFTVGVGVLAYTFGLRHAFDADHIAAVDNTTRKLIGDNLARRADGDDRGRKPLSVGFWFSLGHSTIVFALAAFLAVGVKSLVGPVESDSSRLHAITGIVGPVVSGAFLWVLGIVNLAALLGIIRIFREMRTGRFDEAELEKRLESRGAINRVLGGLTKSVTKPWQSYPIGLLFGLGFDTATEVGLLVLAGGAAAFDLPIYAILVLPLLFAAGMCLADTGDGVLMNAAYGWAFAHPVRKVFYNLTITAISVIVALAIGSVELAGVIADQLSVTSGPLAAIASIDLAHAGYAIVGLFAGSWLVALGIWRLGRIEERWLPSEFGPDHVTGPRSTATPPKGPRPIGSVAERLGEATVVAAPGPAARRPRGAQLGGAPGWTGGPGAGPVDRQTRRQWHRGTHEG</sequence>
<keyword evidence="7 8" id="KW-0472">Membrane</keyword>
<dbReference type="EMBL" id="AWSA01000011">
    <property type="protein sequence ID" value="EWT02328.1"/>
    <property type="molecule type" value="Genomic_DNA"/>
</dbReference>
<evidence type="ECO:0000256" key="8">
    <source>
        <dbReference type="RuleBase" id="RU362101"/>
    </source>
</evidence>
<dbReference type="InterPro" id="IPR004688">
    <property type="entry name" value="Ni/Co_transpt"/>
</dbReference>
<dbReference type="Pfam" id="PF03824">
    <property type="entry name" value="NicO"/>
    <property type="match status" value="1"/>
</dbReference>
<dbReference type="PANTHER" id="PTHR31611">
    <property type="entry name" value="HIGH-AFFINITY NICKEL TRANSPORT PROTEIN NIC1"/>
    <property type="match status" value="1"/>
</dbReference>
<feature type="region of interest" description="Disordered" evidence="9">
    <location>
        <begin position="423"/>
        <end position="467"/>
    </location>
</feature>
<feature type="region of interest" description="Disordered" evidence="9">
    <location>
        <begin position="387"/>
        <end position="411"/>
    </location>
</feature>
<feature type="transmembrane region" description="Helical" evidence="8">
    <location>
        <begin position="69"/>
        <end position="87"/>
    </location>
</feature>
<dbReference type="NCBIfam" id="TIGR00802">
    <property type="entry name" value="nico"/>
    <property type="match status" value="1"/>
</dbReference>
<evidence type="ECO:0000313" key="10">
    <source>
        <dbReference type="EMBL" id="EWT02328.1"/>
    </source>
</evidence>
<keyword evidence="3 8" id="KW-0813">Transport</keyword>
<feature type="transmembrane region" description="Helical" evidence="8">
    <location>
        <begin position="125"/>
        <end position="146"/>
    </location>
</feature>
<organism evidence="10 11">
    <name type="scientific">Intrasporangium oryzae NRRL B-24470</name>
    <dbReference type="NCBI Taxonomy" id="1386089"/>
    <lineage>
        <taxon>Bacteria</taxon>
        <taxon>Bacillati</taxon>
        <taxon>Actinomycetota</taxon>
        <taxon>Actinomycetes</taxon>
        <taxon>Micrococcales</taxon>
        <taxon>Intrasporangiaceae</taxon>
        <taxon>Intrasporangium</taxon>
    </lineage>
</organism>
<dbReference type="AlphaFoldDB" id="W9GBX7"/>
<name>W9GBX7_9MICO</name>
<keyword evidence="4" id="KW-0533">Nickel</keyword>